<reference evidence="7" key="1">
    <citation type="submission" date="2016-02" db="EMBL/GenBank/DDBJ databases">
        <authorList>
            <person name="Dunlap C."/>
        </authorList>
    </citation>
    <scope>NUCLEOTIDE SEQUENCE [LARGE SCALE GENOMIC DNA]</scope>
    <source>
        <strain evidence="7">NRRL B-41092</strain>
    </source>
</reference>
<dbReference type="InterPro" id="IPR051202">
    <property type="entry name" value="Peptidase_C40"/>
</dbReference>
<dbReference type="Proteomes" id="UP000075430">
    <property type="component" value="Unassembled WGS sequence"/>
</dbReference>
<accession>A0A150F4N8</accession>
<dbReference type="GO" id="GO:0008234">
    <property type="term" value="F:cysteine-type peptidase activity"/>
    <property type="evidence" value="ECO:0007669"/>
    <property type="project" value="UniProtKB-KW"/>
</dbReference>
<evidence type="ECO:0000256" key="1">
    <source>
        <dbReference type="ARBA" id="ARBA00007074"/>
    </source>
</evidence>
<dbReference type="InterPro" id="IPR000064">
    <property type="entry name" value="NLP_P60_dom"/>
</dbReference>
<keyword evidence="4" id="KW-0788">Thiol protease</keyword>
<keyword evidence="3 6" id="KW-0378">Hydrolase</keyword>
<feature type="domain" description="NlpC/P60" evidence="5">
    <location>
        <begin position="162"/>
        <end position="286"/>
    </location>
</feature>
<dbReference type="GO" id="GO:0006508">
    <property type="term" value="P:proteolysis"/>
    <property type="evidence" value="ECO:0007669"/>
    <property type="project" value="UniProtKB-KW"/>
</dbReference>
<dbReference type="Pfam" id="PF00877">
    <property type="entry name" value="NLPC_P60"/>
    <property type="match status" value="3"/>
</dbReference>
<name>A0A150F4N8_9BACI</name>
<dbReference type="RefSeq" id="WP_061522621.1">
    <property type="nucleotide sequence ID" value="NZ_JARLZY010000023.1"/>
</dbReference>
<keyword evidence="2" id="KW-0645">Protease</keyword>
<dbReference type="STRING" id="1793963.AXI58_01825"/>
<comment type="caution">
    <text evidence="6">The sequence shown here is derived from an EMBL/GenBank/DDBJ whole genome shotgun (WGS) entry which is preliminary data.</text>
</comment>
<dbReference type="PROSITE" id="PS51935">
    <property type="entry name" value="NLPC_P60"/>
    <property type="match status" value="3"/>
</dbReference>
<evidence type="ECO:0000313" key="6">
    <source>
        <dbReference type="EMBL" id="KXZ17153.1"/>
    </source>
</evidence>
<dbReference type="PANTHER" id="PTHR47053:SF1">
    <property type="entry name" value="MUREIN DD-ENDOPEPTIDASE MEPH-RELATED"/>
    <property type="match status" value="1"/>
</dbReference>
<comment type="similarity">
    <text evidence="1">Belongs to the peptidase C40 family.</text>
</comment>
<dbReference type="EMBL" id="LSBA01000023">
    <property type="protein sequence ID" value="KXZ17153.1"/>
    <property type="molecule type" value="Genomic_DNA"/>
</dbReference>
<evidence type="ECO:0000256" key="4">
    <source>
        <dbReference type="ARBA" id="ARBA00022807"/>
    </source>
</evidence>
<dbReference type="OrthoDB" id="9813368at2"/>
<keyword evidence="7" id="KW-1185">Reference proteome</keyword>
<evidence type="ECO:0000313" key="7">
    <source>
        <dbReference type="Proteomes" id="UP000075430"/>
    </source>
</evidence>
<sequence length="412" mass="45800">MLTSWRKYMLAGLMICLVTPVITRTEIAEADSQAFAPMIAEAQTLVGYRYLYGGEQPKEGFDPSGFIHYLFAKQNIHLPRTVSDQWKVGAAVKEGDLSPGDIVFFRKSDSSGNTPVHEGLYIGGGEMIHSSQSAGVTVTRFQKSSYWTNLYLGARRISKEPELANDPIVQEAERYLDIPYVFGGSTPEEGFDCSGFVQYVFENKLHIYLPRSAEQQWAVGEKIKVTDMQPGDIIYFRNTYKKGISHAGIYAGGGRFIHASRTEKVTISYLSEDYWQKRLSGVRRFNNLSISKENPIVSEAALYIGIAPYQKGGVSPETGFDTAGFIQYVYQKAAGISLPRYAEKQMQAGTPIDKQDVKPGDLVFFKTESLNPAIYIGNGQVIHATVSSGVTITNMNTSQYWKDKYAGSVRIP</sequence>
<evidence type="ECO:0000256" key="3">
    <source>
        <dbReference type="ARBA" id="ARBA00022801"/>
    </source>
</evidence>
<evidence type="ECO:0000259" key="5">
    <source>
        <dbReference type="PROSITE" id="PS51935"/>
    </source>
</evidence>
<protein>
    <submittedName>
        <fullName evidence="6">Gamma-glutamyl hydrolase</fullName>
    </submittedName>
</protein>
<dbReference type="Gene3D" id="3.90.1720.10">
    <property type="entry name" value="endopeptidase domain like (from Nostoc punctiforme)"/>
    <property type="match status" value="3"/>
</dbReference>
<dbReference type="SUPFAM" id="SSF54001">
    <property type="entry name" value="Cysteine proteinases"/>
    <property type="match status" value="3"/>
</dbReference>
<proteinExistence type="inferred from homology"/>
<dbReference type="AlphaFoldDB" id="A0A150F4N8"/>
<feature type="domain" description="NlpC/P60" evidence="5">
    <location>
        <begin position="290"/>
        <end position="412"/>
    </location>
</feature>
<gene>
    <name evidence="6" type="ORF">AXI58_01825</name>
</gene>
<evidence type="ECO:0000256" key="2">
    <source>
        <dbReference type="ARBA" id="ARBA00022670"/>
    </source>
</evidence>
<feature type="domain" description="NlpC/P60" evidence="5">
    <location>
        <begin position="32"/>
        <end position="158"/>
    </location>
</feature>
<dbReference type="InterPro" id="IPR038765">
    <property type="entry name" value="Papain-like_cys_pep_sf"/>
</dbReference>
<organism evidence="6 7">
    <name type="scientific">Bacillus nakamurai</name>
    <dbReference type="NCBI Taxonomy" id="1793963"/>
    <lineage>
        <taxon>Bacteria</taxon>
        <taxon>Bacillati</taxon>
        <taxon>Bacillota</taxon>
        <taxon>Bacilli</taxon>
        <taxon>Bacillales</taxon>
        <taxon>Bacillaceae</taxon>
        <taxon>Bacillus</taxon>
    </lineage>
</organism>
<dbReference type="PANTHER" id="PTHR47053">
    <property type="entry name" value="MUREIN DD-ENDOPEPTIDASE MEPH-RELATED"/>
    <property type="match status" value="1"/>
</dbReference>